<keyword evidence="2" id="KW-0001">2Fe-2S</keyword>
<dbReference type="CDD" id="cd00207">
    <property type="entry name" value="fer2"/>
    <property type="match status" value="1"/>
</dbReference>
<dbReference type="AlphaFoldDB" id="A0A6J5FGF7"/>
<dbReference type="PANTHER" id="PTHR47354:SF5">
    <property type="entry name" value="PROTEIN RFBI"/>
    <property type="match status" value="1"/>
</dbReference>
<keyword evidence="6" id="KW-1185">Reference proteome</keyword>
<sequence length="345" mass="38422">MNETLVNSQKHRITLAGTAQSFECDNDDVLLRSALRNNIAFPYECNAGACGNCKFELIQGGVEVKWPEAPGWTAKDRERRRYLGCQSMPRGDCTIKMHSNQRYAPIHEPKRVTGTLTSRRPVTHDIGEFRFELSDGMRFEPGQYALLALPGVSGQRAYSMSNIVQGSDAKVLDFQVRRVPNGEGSHALFDKLAAGEQIEIDGPYGMAYLRRDVKRDILCLAGGSGLAPMISIARGVAADREMQGVNVHFLYGGRTPRDVCGRDMLEALENFGKRFHFNAAVSDARGDQWDGHTGYVHELAESMFGDGLRDMEIYFAGPPAMGQAIQKMLLGREVSFEQVHFDQFY</sequence>
<dbReference type="InterPro" id="IPR036010">
    <property type="entry name" value="2Fe-2S_ferredoxin-like_sf"/>
</dbReference>
<dbReference type="Gene3D" id="3.40.50.80">
    <property type="entry name" value="Nucleotide-binding domain of ferredoxin-NADP reductase (FNR) module"/>
    <property type="match status" value="1"/>
</dbReference>
<keyword evidence="2" id="KW-0411">Iron-sulfur</keyword>
<dbReference type="SUPFAM" id="SSF54292">
    <property type="entry name" value="2Fe-2S ferredoxin-like"/>
    <property type="match status" value="1"/>
</dbReference>
<feature type="domain" description="2Fe-2S ferredoxin-type" evidence="3">
    <location>
        <begin position="11"/>
        <end position="101"/>
    </location>
</feature>
<dbReference type="PRINTS" id="PR00410">
    <property type="entry name" value="PHEHYDRXLASE"/>
</dbReference>
<keyword evidence="5" id="KW-0560">Oxidoreductase</keyword>
<dbReference type="Gene3D" id="3.10.20.30">
    <property type="match status" value="1"/>
</dbReference>
<evidence type="ECO:0000259" key="4">
    <source>
        <dbReference type="PROSITE" id="PS51384"/>
    </source>
</evidence>
<evidence type="ECO:0000313" key="6">
    <source>
        <dbReference type="Proteomes" id="UP000494252"/>
    </source>
</evidence>
<feature type="domain" description="FAD-binding FR-type" evidence="4">
    <location>
        <begin position="109"/>
        <end position="210"/>
    </location>
</feature>
<dbReference type="PROSITE" id="PS51085">
    <property type="entry name" value="2FE2S_FER_2"/>
    <property type="match status" value="1"/>
</dbReference>
<dbReference type="RefSeq" id="WP_246290668.1">
    <property type="nucleotide sequence ID" value="NZ_CADIKI010000001.1"/>
</dbReference>
<evidence type="ECO:0000313" key="5">
    <source>
        <dbReference type="EMBL" id="CAB3777396.1"/>
    </source>
</evidence>
<comment type="cofactor">
    <cofactor evidence="1">
        <name>FAD</name>
        <dbReference type="ChEBI" id="CHEBI:57692"/>
    </cofactor>
</comment>
<reference evidence="5 6" key="1">
    <citation type="submission" date="2020-04" db="EMBL/GenBank/DDBJ databases">
        <authorList>
            <person name="De Canck E."/>
        </authorList>
    </citation>
    <scope>NUCLEOTIDE SEQUENCE [LARGE SCALE GENOMIC DNA]</scope>
    <source>
        <strain evidence="5 6">LMG 27177</strain>
    </source>
</reference>
<dbReference type="SUPFAM" id="SSF52343">
    <property type="entry name" value="Ferredoxin reductase-like, C-terminal NADP-linked domain"/>
    <property type="match status" value="1"/>
</dbReference>
<dbReference type="Proteomes" id="UP000494252">
    <property type="component" value="Unassembled WGS sequence"/>
</dbReference>
<dbReference type="PROSITE" id="PS51384">
    <property type="entry name" value="FAD_FR"/>
    <property type="match status" value="1"/>
</dbReference>
<proteinExistence type="predicted"/>
<evidence type="ECO:0000259" key="3">
    <source>
        <dbReference type="PROSITE" id="PS51085"/>
    </source>
</evidence>
<dbReference type="InterPro" id="IPR006058">
    <property type="entry name" value="2Fe2S_fd_BS"/>
</dbReference>
<accession>A0A6J5FGF7</accession>
<dbReference type="InterPro" id="IPR039261">
    <property type="entry name" value="FNR_nucleotide-bd"/>
</dbReference>
<dbReference type="InterPro" id="IPR050415">
    <property type="entry name" value="MRET"/>
</dbReference>
<evidence type="ECO:0000256" key="2">
    <source>
        <dbReference type="ARBA" id="ARBA00022714"/>
    </source>
</evidence>
<dbReference type="GO" id="GO:0051537">
    <property type="term" value="F:2 iron, 2 sulfur cluster binding"/>
    <property type="evidence" value="ECO:0007669"/>
    <property type="project" value="UniProtKB-KW"/>
</dbReference>
<protein>
    <submittedName>
        <fullName evidence="5">Ferredoxin--NAD(P)(+) reductase CarAd</fullName>
        <ecNumber evidence="5">1.18.1.2</ecNumber>
    </submittedName>
</protein>
<evidence type="ECO:0000256" key="1">
    <source>
        <dbReference type="ARBA" id="ARBA00001974"/>
    </source>
</evidence>
<dbReference type="InterPro" id="IPR017938">
    <property type="entry name" value="Riboflavin_synthase-like_b-brl"/>
</dbReference>
<dbReference type="InterPro" id="IPR001433">
    <property type="entry name" value="OxRdtase_FAD/NAD-bd"/>
</dbReference>
<organism evidence="5 6">
    <name type="scientific">Paraburkholderia fynbosensis</name>
    <dbReference type="NCBI Taxonomy" id="1200993"/>
    <lineage>
        <taxon>Bacteria</taxon>
        <taxon>Pseudomonadati</taxon>
        <taxon>Pseudomonadota</taxon>
        <taxon>Betaproteobacteria</taxon>
        <taxon>Burkholderiales</taxon>
        <taxon>Burkholderiaceae</taxon>
        <taxon>Paraburkholderia</taxon>
    </lineage>
</organism>
<dbReference type="CDD" id="cd06190">
    <property type="entry name" value="T4MO_e_transfer_like"/>
    <property type="match status" value="1"/>
</dbReference>
<dbReference type="Pfam" id="PF00970">
    <property type="entry name" value="FAD_binding_6"/>
    <property type="match status" value="1"/>
</dbReference>
<dbReference type="PANTHER" id="PTHR47354">
    <property type="entry name" value="NADH OXIDOREDUCTASE HCR"/>
    <property type="match status" value="1"/>
</dbReference>
<keyword evidence="2" id="KW-0479">Metal-binding</keyword>
<dbReference type="Gene3D" id="2.40.30.10">
    <property type="entry name" value="Translation factors"/>
    <property type="match status" value="1"/>
</dbReference>
<dbReference type="InterPro" id="IPR012675">
    <property type="entry name" value="Beta-grasp_dom_sf"/>
</dbReference>
<dbReference type="InterPro" id="IPR001041">
    <property type="entry name" value="2Fe-2S_ferredoxin-type"/>
</dbReference>
<dbReference type="SUPFAM" id="SSF63380">
    <property type="entry name" value="Riboflavin synthase domain-like"/>
    <property type="match status" value="1"/>
</dbReference>
<name>A0A6J5FGF7_9BURK</name>
<dbReference type="InterPro" id="IPR008333">
    <property type="entry name" value="Cbr1-like_FAD-bd_dom"/>
</dbReference>
<dbReference type="InterPro" id="IPR017927">
    <property type="entry name" value="FAD-bd_FR_type"/>
</dbReference>
<dbReference type="Pfam" id="PF00175">
    <property type="entry name" value="NAD_binding_1"/>
    <property type="match status" value="1"/>
</dbReference>
<dbReference type="PROSITE" id="PS00197">
    <property type="entry name" value="2FE2S_FER_1"/>
    <property type="match status" value="1"/>
</dbReference>
<dbReference type="EMBL" id="CADIKI010000001">
    <property type="protein sequence ID" value="CAB3777396.1"/>
    <property type="molecule type" value="Genomic_DNA"/>
</dbReference>
<gene>
    <name evidence="5" type="primary">carAd</name>
    <name evidence="5" type="ORF">LMG27177_00365</name>
</gene>
<dbReference type="GO" id="GO:0004324">
    <property type="term" value="F:ferredoxin-NADP+ reductase activity"/>
    <property type="evidence" value="ECO:0007669"/>
    <property type="project" value="UniProtKB-EC"/>
</dbReference>
<dbReference type="Pfam" id="PF00111">
    <property type="entry name" value="Fer2"/>
    <property type="match status" value="1"/>
</dbReference>
<dbReference type="EC" id="1.18.1.2" evidence="5"/>
<keyword evidence="2" id="KW-0408">Iron</keyword>